<protein>
    <submittedName>
        <fullName evidence="1">Uncharacterized protein</fullName>
    </submittedName>
</protein>
<dbReference type="Proteomes" id="UP001145114">
    <property type="component" value="Unassembled WGS sequence"/>
</dbReference>
<dbReference type="EMBL" id="JAMZIH010008120">
    <property type="protein sequence ID" value="KAJ1672596.1"/>
    <property type="molecule type" value="Genomic_DNA"/>
</dbReference>
<proteinExistence type="predicted"/>
<organism evidence="1 2">
    <name type="scientific">Spiromyces aspiralis</name>
    <dbReference type="NCBI Taxonomy" id="68401"/>
    <lineage>
        <taxon>Eukaryota</taxon>
        <taxon>Fungi</taxon>
        <taxon>Fungi incertae sedis</taxon>
        <taxon>Zoopagomycota</taxon>
        <taxon>Kickxellomycotina</taxon>
        <taxon>Kickxellomycetes</taxon>
        <taxon>Kickxellales</taxon>
        <taxon>Kickxellaceae</taxon>
        <taxon>Spiromyces</taxon>
    </lineage>
</organism>
<feature type="non-terminal residue" evidence="1">
    <location>
        <position position="334"/>
    </location>
</feature>
<gene>
    <name evidence="1" type="ORF">EV182_006870</name>
</gene>
<evidence type="ECO:0000313" key="2">
    <source>
        <dbReference type="Proteomes" id="UP001145114"/>
    </source>
</evidence>
<name>A0ACC1HB83_9FUNG</name>
<accession>A0ACC1HB83</accession>
<sequence>MTKERKEQIRSQHKQGEGASDSVISHVEYPPLSTRAISPLSRNIPLKAHSKPNDIHAAAAAPSQATSILAKSAEVGAQSTRPKDAGKGEGGVGSVKLQDAGSGMASVPAQAGTSLAAASEPAGAVVTKTGPPASTPASDDAASAAPAASLATTTTTTTITSITATMRESSQQLPVTGIHISRSQSFQKVADSIFESLNAKVGLTPGLPAELALKGMSSIASPAALQSKGSQFGLPAHNLPPLSFDPIDDPLPLGSSYSPSPATATFGPYSGPPSRLSTNPNTPSAMQSQFGSSVLSALPPPPGLGSTVMNRSRTIPENDSMWQVQPQQLSEGSS</sequence>
<evidence type="ECO:0000313" key="1">
    <source>
        <dbReference type="EMBL" id="KAJ1672596.1"/>
    </source>
</evidence>
<reference evidence="1" key="1">
    <citation type="submission" date="2022-06" db="EMBL/GenBank/DDBJ databases">
        <title>Phylogenomic reconstructions and comparative analyses of Kickxellomycotina fungi.</title>
        <authorList>
            <person name="Reynolds N.K."/>
            <person name="Stajich J.E."/>
            <person name="Barry K."/>
            <person name="Grigoriev I.V."/>
            <person name="Crous P."/>
            <person name="Smith M.E."/>
        </authorList>
    </citation>
    <scope>NUCLEOTIDE SEQUENCE</scope>
    <source>
        <strain evidence="1">RSA 2271</strain>
    </source>
</reference>
<keyword evidence="2" id="KW-1185">Reference proteome</keyword>
<comment type="caution">
    <text evidence="1">The sequence shown here is derived from an EMBL/GenBank/DDBJ whole genome shotgun (WGS) entry which is preliminary data.</text>
</comment>